<dbReference type="Pfam" id="PF11700">
    <property type="entry name" value="ATG22"/>
    <property type="match status" value="1"/>
</dbReference>
<dbReference type="CDD" id="cd17483">
    <property type="entry name" value="MFS_Atg22_like"/>
    <property type="match status" value="1"/>
</dbReference>
<feature type="transmembrane region" description="Helical" evidence="12">
    <location>
        <begin position="459"/>
        <end position="479"/>
    </location>
</feature>
<feature type="transmembrane region" description="Helical" evidence="12">
    <location>
        <begin position="251"/>
        <end position="271"/>
    </location>
</feature>
<feature type="transmembrane region" description="Helical" evidence="12">
    <location>
        <begin position="283"/>
        <end position="307"/>
    </location>
</feature>
<dbReference type="InterPro" id="IPR036259">
    <property type="entry name" value="MFS_trans_sf"/>
</dbReference>
<comment type="similarity">
    <text evidence="2 12">Belongs to the ATG22 family.</text>
</comment>
<dbReference type="GO" id="GO:0006914">
    <property type="term" value="P:autophagy"/>
    <property type="evidence" value="ECO:0007669"/>
    <property type="project" value="UniProtKB-KW"/>
</dbReference>
<name>A0A9P4UJK9_9PLEO</name>
<keyword evidence="8 12" id="KW-0072">Autophagy</keyword>
<evidence type="ECO:0000256" key="1">
    <source>
        <dbReference type="ARBA" id="ARBA00004128"/>
    </source>
</evidence>
<evidence type="ECO:0000256" key="5">
    <source>
        <dbReference type="ARBA" id="ARBA00022692"/>
    </source>
</evidence>
<keyword evidence="9 12" id="KW-0472">Membrane</keyword>
<dbReference type="InterPro" id="IPR050495">
    <property type="entry name" value="ATG22/LtaA_families"/>
</dbReference>
<evidence type="ECO:0000256" key="4">
    <source>
        <dbReference type="ARBA" id="ARBA00022554"/>
    </source>
</evidence>
<dbReference type="SUPFAM" id="SSF103473">
    <property type="entry name" value="MFS general substrate transporter"/>
    <property type="match status" value="2"/>
</dbReference>
<reference evidence="14" key="1">
    <citation type="journal article" date="2020" name="Stud. Mycol.">
        <title>101 Dothideomycetes genomes: a test case for predicting lifestyles and emergence of pathogens.</title>
        <authorList>
            <person name="Haridas S."/>
            <person name="Albert R."/>
            <person name="Binder M."/>
            <person name="Bloem J."/>
            <person name="Labutti K."/>
            <person name="Salamov A."/>
            <person name="Andreopoulos B."/>
            <person name="Baker S."/>
            <person name="Barry K."/>
            <person name="Bills G."/>
            <person name="Bluhm B."/>
            <person name="Cannon C."/>
            <person name="Castanera R."/>
            <person name="Culley D."/>
            <person name="Daum C."/>
            <person name="Ezra D."/>
            <person name="Gonzalez J."/>
            <person name="Henrissat B."/>
            <person name="Kuo A."/>
            <person name="Liang C."/>
            <person name="Lipzen A."/>
            <person name="Lutzoni F."/>
            <person name="Magnuson J."/>
            <person name="Mondo S."/>
            <person name="Nolan M."/>
            <person name="Ohm R."/>
            <person name="Pangilinan J."/>
            <person name="Park H.-J."/>
            <person name="Ramirez L."/>
            <person name="Alfaro M."/>
            <person name="Sun H."/>
            <person name="Tritt A."/>
            <person name="Yoshinaga Y."/>
            <person name="Zwiers L.-H."/>
            <person name="Turgeon B."/>
            <person name="Goodwin S."/>
            <person name="Spatafora J."/>
            <person name="Crous P."/>
            <person name="Grigoriev I."/>
        </authorList>
    </citation>
    <scope>NUCLEOTIDE SEQUENCE</scope>
    <source>
        <strain evidence="14">CBS 690.94</strain>
    </source>
</reference>
<evidence type="ECO:0000256" key="12">
    <source>
        <dbReference type="RuleBase" id="RU363073"/>
    </source>
</evidence>
<keyword evidence="4 12" id="KW-0926">Vacuole</keyword>
<evidence type="ECO:0000256" key="3">
    <source>
        <dbReference type="ARBA" id="ARBA00022448"/>
    </source>
</evidence>
<evidence type="ECO:0000256" key="9">
    <source>
        <dbReference type="ARBA" id="ARBA00023136"/>
    </source>
</evidence>
<feature type="transmembrane region" description="Helical" evidence="12">
    <location>
        <begin position="167"/>
        <end position="195"/>
    </location>
</feature>
<feature type="transmembrane region" description="Helical" evidence="12">
    <location>
        <begin position="356"/>
        <end position="380"/>
    </location>
</feature>
<dbReference type="PANTHER" id="PTHR23519:SF3">
    <property type="entry name" value="AUTOPHAGY-RELATED PROTEIN 22-2"/>
    <property type="match status" value="1"/>
</dbReference>
<comment type="subcellular location">
    <subcellularLocation>
        <location evidence="1 12">Vacuole membrane</location>
        <topology evidence="1 12">Multi-pass membrane protein</topology>
    </subcellularLocation>
</comment>
<dbReference type="OrthoDB" id="192733at2759"/>
<feature type="transmembrane region" description="Helical" evidence="12">
    <location>
        <begin position="111"/>
        <end position="131"/>
    </location>
</feature>
<dbReference type="AlphaFoldDB" id="A0A9P4UJK9"/>
<evidence type="ECO:0000256" key="8">
    <source>
        <dbReference type="ARBA" id="ARBA00023006"/>
    </source>
</evidence>
<keyword evidence="15" id="KW-1185">Reference proteome</keyword>
<comment type="caution">
    <text evidence="14">The sequence shown here is derived from an EMBL/GenBank/DDBJ whole genome shotgun (WGS) entry which is preliminary data.</text>
</comment>
<evidence type="ECO:0000256" key="11">
    <source>
        <dbReference type="ARBA" id="ARBA00024801"/>
    </source>
</evidence>
<gene>
    <name evidence="14" type="ORF">P171DRAFT_515747</name>
</gene>
<sequence length="580" mass="63042">MSFDDAVRPSHPSRYNDEDTSPTTSRELKGWYSYAIAAEVFAVVGVGLFLPVLLEQLPRERGVLFSDRSKPCVDPPGSGDAGRFRARADDADREDQCIVRFLGSDVTTTSLAMYTTSAAVLIQAITLICFSSFADYGPYRKKLLMTFAYIGAIVCSLFVFITSNVYFLAPFLVVIGVTCLGSSFSLLNAFLPLLVSSHPSHGKPSSSDVPPEHELEGLNRRDSVDSTYRFHPDKLTEDLDRSSKISSKGVGLGYASAVGFQLFGVGVIIAFDKLGLSKGNPTLAMRVILFLVGIWWALFTVPTLLWLRPRPGPPLPAQSKSNRISSRLNSPILFYLSFSIRSFWNTLKRASRLRQTLIFLAAWFLLSDAVATISGTAILFARTELHMGTIPLVFLSLTSVGFSMVGAFSWPRIAARYSLSPKTVLIACIVGMEIIPLYGLLGYIPIIRRLGVGGIQKPFEIYPVGIIHGLVMGGISSYARSVYAPLIPEGSEAAFFALYAVTDKGSSAVGPALVGWIVNRAGTIRPAFIFLAVLVILPGPLLWWLDVEKGREDASRSVGEDGSASGGGYARVGEDDDRED</sequence>
<feature type="transmembrane region" description="Helical" evidence="12">
    <location>
        <begin position="31"/>
        <end position="54"/>
    </location>
</feature>
<protein>
    <recommendedName>
        <fullName evidence="12">Autophagy-related protein</fullName>
    </recommendedName>
</protein>
<feature type="region of interest" description="Disordered" evidence="13">
    <location>
        <begin position="555"/>
        <end position="580"/>
    </location>
</feature>
<evidence type="ECO:0000256" key="13">
    <source>
        <dbReference type="SAM" id="MobiDB-lite"/>
    </source>
</evidence>
<dbReference type="EMBL" id="MU001492">
    <property type="protein sequence ID" value="KAF2451808.1"/>
    <property type="molecule type" value="Genomic_DNA"/>
</dbReference>
<keyword evidence="10" id="KW-0325">Glycoprotein</keyword>
<keyword evidence="6 12" id="KW-0029">Amino-acid transport</keyword>
<feature type="transmembrane region" description="Helical" evidence="12">
    <location>
        <begin position="423"/>
        <end position="447"/>
    </location>
</feature>
<evidence type="ECO:0000313" key="15">
    <source>
        <dbReference type="Proteomes" id="UP000799764"/>
    </source>
</evidence>
<organism evidence="14 15">
    <name type="scientific">Karstenula rhodostoma CBS 690.94</name>
    <dbReference type="NCBI Taxonomy" id="1392251"/>
    <lineage>
        <taxon>Eukaryota</taxon>
        <taxon>Fungi</taxon>
        <taxon>Dikarya</taxon>
        <taxon>Ascomycota</taxon>
        <taxon>Pezizomycotina</taxon>
        <taxon>Dothideomycetes</taxon>
        <taxon>Pleosporomycetidae</taxon>
        <taxon>Pleosporales</taxon>
        <taxon>Massarineae</taxon>
        <taxon>Didymosphaeriaceae</taxon>
        <taxon>Karstenula</taxon>
    </lineage>
</organism>
<dbReference type="PANTHER" id="PTHR23519">
    <property type="entry name" value="AUTOPHAGY-RELATED PROTEIN 22"/>
    <property type="match status" value="1"/>
</dbReference>
<evidence type="ECO:0000256" key="10">
    <source>
        <dbReference type="ARBA" id="ARBA00023180"/>
    </source>
</evidence>
<keyword evidence="5 12" id="KW-0812">Transmembrane</keyword>
<feature type="transmembrane region" description="Helical" evidence="12">
    <location>
        <begin position="527"/>
        <end position="545"/>
    </location>
</feature>
<dbReference type="Gene3D" id="1.20.1250.20">
    <property type="entry name" value="MFS general substrate transporter like domains"/>
    <property type="match status" value="1"/>
</dbReference>
<evidence type="ECO:0000256" key="2">
    <source>
        <dbReference type="ARBA" id="ARBA00006978"/>
    </source>
</evidence>
<evidence type="ECO:0000313" key="14">
    <source>
        <dbReference type="EMBL" id="KAF2451808.1"/>
    </source>
</evidence>
<comment type="function">
    <text evidence="11 12">Vacuolar effluxer which mediate the efflux of amino acids resulting from autophagic degradation. The release of autophagic amino acids allows the maintenance of protein synthesis and viability during nitrogen starvation.</text>
</comment>
<proteinExistence type="inferred from homology"/>
<feature type="transmembrane region" description="Helical" evidence="12">
    <location>
        <begin position="143"/>
        <end position="161"/>
    </location>
</feature>
<dbReference type="InterPro" id="IPR044738">
    <property type="entry name" value="Atg22"/>
</dbReference>
<evidence type="ECO:0000256" key="6">
    <source>
        <dbReference type="ARBA" id="ARBA00022970"/>
    </source>
</evidence>
<dbReference type="GO" id="GO:0032974">
    <property type="term" value="P:amino acid transmembrane export from vacuole"/>
    <property type="evidence" value="ECO:0007669"/>
    <property type="project" value="InterPro"/>
</dbReference>
<keyword evidence="3 12" id="KW-0813">Transport</keyword>
<dbReference type="Proteomes" id="UP000799764">
    <property type="component" value="Unassembled WGS sequence"/>
</dbReference>
<keyword evidence="7 12" id="KW-1133">Transmembrane helix</keyword>
<dbReference type="GO" id="GO:0005774">
    <property type="term" value="C:vacuolar membrane"/>
    <property type="evidence" value="ECO:0007669"/>
    <property type="project" value="UniProtKB-SubCell"/>
</dbReference>
<feature type="transmembrane region" description="Helical" evidence="12">
    <location>
        <begin position="392"/>
        <end position="411"/>
    </location>
</feature>
<evidence type="ECO:0000256" key="7">
    <source>
        <dbReference type="ARBA" id="ARBA00022989"/>
    </source>
</evidence>
<accession>A0A9P4UJK9</accession>
<feature type="region of interest" description="Disordered" evidence="13">
    <location>
        <begin position="1"/>
        <end position="25"/>
    </location>
</feature>
<dbReference type="InterPro" id="IPR024671">
    <property type="entry name" value="Atg22-like"/>
</dbReference>